<dbReference type="Proteomes" id="UP000199493">
    <property type="component" value="Unassembled WGS sequence"/>
</dbReference>
<dbReference type="EMBL" id="FODB01000075">
    <property type="protein sequence ID" value="SEO35424.1"/>
    <property type="molecule type" value="Genomic_DNA"/>
</dbReference>
<sequence length="179" mass="20237">MMLYQRQSGFTLVELMVAMAIGTLITLGAGQLFLTTFQTFKKVDELSRKQESLVFITGVMIQDIRSAINVDVESDAAAIGLLVSSAGSRCDEDENLEKRYFLSEKNGKFSLSVSRKCDGESRWHTEPLVEGFYDDSEESFSFEDLDDGLYQMTIRLATQNGESYEKHMLRIQNRAEAFP</sequence>
<dbReference type="STRING" id="77097.SAMN04490369_10755"/>
<evidence type="ECO:0000313" key="2">
    <source>
        <dbReference type="EMBL" id="SEO35424.1"/>
    </source>
</evidence>
<keyword evidence="1" id="KW-1133">Transmembrane helix</keyword>
<dbReference type="NCBIfam" id="TIGR02532">
    <property type="entry name" value="IV_pilin_GFxxxE"/>
    <property type="match status" value="1"/>
</dbReference>
<keyword evidence="1" id="KW-0812">Transmembrane</keyword>
<dbReference type="AlphaFoldDB" id="A0A1H8P0T2"/>
<dbReference type="Pfam" id="PF07963">
    <property type="entry name" value="N_methyl"/>
    <property type="match status" value="1"/>
</dbReference>
<dbReference type="InterPro" id="IPR012902">
    <property type="entry name" value="N_methyl_site"/>
</dbReference>
<protein>
    <submittedName>
        <fullName evidence="2">Type IV pilin N-term methylation site GFxxxE</fullName>
    </submittedName>
</protein>
<feature type="transmembrane region" description="Helical" evidence="1">
    <location>
        <begin position="12"/>
        <end position="34"/>
    </location>
</feature>
<name>A0A1H8P0T2_9GAMM</name>
<proteinExistence type="predicted"/>
<gene>
    <name evidence="2" type="ORF">SAMN04490369_10755</name>
</gene>
<keyword evidence="1" id="KW-0472">Membrane</keyword>
<organism evidence="2 3">
    <name type="scientific">Vreelandella aquamarina</name>
    <dbReference type="NCBI Taxonomy" id="77097"/>
    <lineage>
        <taxon>Bacteria</taxon>
        <taxon>Pseudomonadati</taxon>
        <taxon>Pseudomonadota</taxon>
        <taxon>Gammaproteobacteria</taxon>
        <taxon>Oceanospirillales</taxon>
        <taxon>Halomonadaceae</taxon>
        <taxon>Vreelandella</taxon>
    </lineage>
</organism>
<evidence type="ECO:0000256" key="1">
    <source>
        <dbReference type="SAM" id="Phobius"/>
    </source>
</evidence>
<dbReference type="PROSITE" id="PS00409">
    <property type="entry name" value="PROKAR_NTER_METHYL"/>
    <property type="match status" value="1"/>
</dbReference>
<accession>A0A1H8P0T2</accession>
<reference evidence="2 3" key="1">
    <citation type="submission" date="2016-10" db="EMBL/GenBank/DDBJ databases">
        <authorList>
            <person name="de Groot N.N."/>
        </authorList>
    </citation>
    <scope>NUCLEOTIDE SEQUENCE [LARGE SCALE GENOMIC DNA]</scope>
    <source>
        <strain evidence="2 3">558</strain>
    </source>
</reference>
<dbReference type="RefSeq" id="WP_143058146.1">
    <property type="nucleotide sequence ID" value="NZ_JBNNHX010000054.1"/>
</dbReference>
<evidence type="ECO:0000313" key="3">
    <source>
        <dbReference type="Proteomes" id="UP000199493"/>
    </source>
</evidence>